<accession>A0A2G4YSU6</accession>
<evidence type="ECO:0000313" key="2">
    <source>
        <dbReference type="Proteomes" id="UP000229730"/>
    </source>
</evidence>
<dbReference type="InParanoid" id="A0A2G4YSU6"/>
<sequence length="64" mass="7247">MKRKLVFPLKLSDNSIKDLEPGALLKKASRPQYEIRNSRIGGFFVIVGKKTTSFAIQADLLHFL</sequence>
<evidence type="ECO:0000313" key="1">
    <source>
        <dbReference type="EMBL" id="PHZ85412.1"/>
    </source>
</evidence>
<dbReference type="EMBL" id="PDEM01000016">
    <property type="protein sequence ID" value="PHZ85412.1"/>
    <property type="molecule type" value="Genomic_DNA"/>
</dbReference>
<dbReference type="RefSeq" id="WP_099472302.1">
    <property type="nucleotide sequence ID" value="NZ_CP041025.1"/>
</dbReference>
<organism evidence="1 2">
    <name type="scientific">Paremcibacter congregatus</name>
    <dbReference type="NCBI Taxonomy" id="2043170"/>
    <lineage>
        <taxon>Bacteria</taxon>
        <taxon>Pseudomonadati</taxon>
        <taxon>Pseudomonadota</taxon>
        <taxon>Alphaproteobacteria</taxon>
        <taxon>Emcibacterales</taxon>
        <taxon>Emcibacteraceae</taxon>
        <taxon>Paremcibacter</taxon>
    </lineage>
</organism>
<dbReference type="AlphaFoldDB" id="A0A2G4YSU6"/>
<comment type="caution">
    <text evidence="1">The sequence shown here is derived from an EMBL/GenBank/DDBJ whole genome shotgun (WGS) entry which is preliminary data.</text>
</comment>
<gene>
    <name evidence="1" type="ORF">CRD36_08455</name>
</gene>
<reference evidence="1 2" key="1">
    <citation type="submission" date="2017-10" db="EMBL/GenBank/DDBJ databases">
        <title>Frigbacter circumglobatus gen. nov. sp. nov., isolated from sediment cultured in situ.</title>
        <authorList>
            <person name="Zhao Z."/>
        </authorList>
    </citation>
    <scope>NUCLEOTIDE SEQUENCE [LARGE SCALE GENOMIC DNA]</scope>
    <source>
        <strain evidence="1 2">ZYL</strain>
    </source>
</reference>
<name>A0A2G4YSU6_9PROT</name>
<dbReference type="Proteomes" id="UP000229730">
    <property type="component" value="Unassembled WGS sequence"/>
</dbReference>
<proteinExistence type="predicted"/>
<protein>
    <submittedName>
        <fullName evidence="1">Uncharacterized protein</fullName>
    </submittedName>
</protein>
<keyword evidence="2" id="KW-1185">Reference proteome</keyword>